<reference evidence="3" key="1">
    <citation type="journal article" date="2019" name="Int. J. Syst. Evol. Microbiol.">
        <title>The Global Catalogue of Microorganisms (GCM) 10K type strain sequencing project: providing services to taxonomists for standard genome sequencing and annotation.</title>
        <authorList>
            <consortium name="The Broad Institute Genomics Platform"/>
            <consortium name="The Broad Institute Genome Sequencing Center for Infectious Disease"/>
            <person name="Wu L."/>
            <person name="Ma J."/>
        </authorList>
    </citation>
    <scope>NUCLEOTIDE SEQUENCE [LARGE SCALE GENOMIC DNA]</scope>
    <source>
        <strain evidence="3">CCM 8725</strain>
    </source>
</reference>
<keyword evidence="3" id="KW-1185">Reference proteome</keyword>
<name>A0ABW5FEI0_9BACL</name>
<gene>
    <name evidence="2" type="ORF">ACFSX3_14865</name>
</gene>
<dbReference type="RefSeq" id="WP_209984191.1">
    <property type="nucleotide sequence ID" value="NZ_JBHSVQ010000001.1"/>
</dbReference>
<proteinExistence type="predicted"/>
<keyword evidence="1" id="KW-1133">Transmembrane helix</keyword>
<organism evidence="2 3">
    <name type="scientific">Paenibacillus rhizoplanae</name>
    <dbReference type="NCBI Taxonomy" id="1917181"/>
    <lineage>
        <taxon>Bacteria</taxon>
        <taxon>Bacillati</taxon>
        <taxon>Bacillota</taxon>
        <taxon>Bacilli</taxon>
        <taxon>Bacillales</taxon>
        <taxon>Paenibacillaceae</taxon>
        <taxon>Paenibacillus</taxon>
    </lineage>
</organism>
<evidence type="ECO:0000313" key="2">
    <source>
        <dbReference type="EMBL" id="MFD2411171.1"/>
    </source>
</evidence>
<protein>
    <submittedName>
        <fullName evidence="2">Uncharacterized protein</fullName>
    </submittedName>
</protein>
<comment type="caution">
    <text evidence="2">The sequence shown here is derived from an EMBL/GenBank/DDBJ whole genome shotgun (WGS) entry which is preliminary data.</text>
</comment>
<accession>A0ABW5FEI0</accession>
<feature type="transmembrane region" description="Helical" evidence="1">
    <location>
        <begin position="28"/>
        <end position="50"/>
    </location>
</feature>
<evidence type="ECO:0000256" key="1">
    <source>
        <dbReference type="SAM" id="Phobius"/>
    </source>
</evidence>
<keyword evidence="1" id="KW-0472">Membrane</keyword>
<dbReference type="Proteomes" id="UP001597448">
    <property type="component" value="Unassembled WGS sequence"/>
</dbReference>
<evidence type="ECO:0000313" key="3">
    <source>
        <dbReference type="Proteomes" id="UP001597448"/>
    </source>
</evidence>
<dbReference type="EMBL" id="JBHUKY010000023">
    <property type="protein sequence ID" value="MFD2411171.1"/>
    <property type="molecule type" value="Genomic_DNA"/>
</dbReference>
<keyword evidence="1" id="KW-0812">Transmembrane</keyword>
<sequence length="73" mass="8733">MKRILSRIALALLLMTFAAIVLCFYFNQFIYAYGLIVVLLLIFGAMGQLYKLKNDEYMYSKLNRRDEYEDYTR</sequence>